<evidence type="ECO:0000313" key="1">
    <source>
        <dbReference type="EMBL" id="OHA67660.1"/>
    </source>
</evidence>
<dbReference type="AlphaFoldDB" id="A0A1G2R481"/>
<gene>
    <name evidence="1" type="ORF">A3C04_01950</name>
</gene>
<sequence length="143" mass="16078">MLGEKEEPEFLVVLAGSVQLPGAPKWLKESTGAEVHFVQTITGGEVAKCCFPWGVSMENGLINLHGTQQEQGTVVFITSQQRKLKIRRSLKEWWEEGGVAVFYWERARKDGQDIILLNPKNILPSSVRSYFGLPVLVEVRKIP</sequence>
<protein>
    <submittedName>
        <fullName evidence="1">Uncharacterized protein</fullName>
    </submittedName>
</protein>
<proteinExistence type="predicted"/>
<dbReference type="EMBL" id="MHTV01000006">
    <property type="protein sequence ID" value="OHA67660.1"/>
    <property type="molecule type" value="Genomic_DNA"/>
</dbReference>
<organism evidence="1 2">
    <name type="scientific">Candidatus Wildermuthbacteria bacterium RIFCSPHIGHO2_02_FULL_45_25</name>
    <dbReference type="NCBI Taxonomy" id="1802450"/>
    <lineage>
        <taxon>Bacteria</taxon>
        <taxon>Candidatus Wildermuthiibacteriota</taxon>
    </lineage>
</organism>
<dbReference type="Proteomes" id="UP000178092">
    <property type="component" value="Unassembled WGS sequence"/>
</dbReference>
<evidence type="ECO:0000313" key="2">
    <source>
        <dbReference type="Proteomes" id="UP000178092"/>
    </source>
</evidence>
<comment type="caution">
    <text evidence="1">The sequence shown here is derived from an EMBL/GenBank/DDBJ whole genome shotgun (WGS) entry which is preliminary data.</text>
</comment>
<name>A0A1G2R481_9BACT</name>
<accession>A0A1G2R481</accession>
<reference evidence="1 2" key="1">
    <citation type="journal article" date="2016" name="Nat. Commun.">
        <title>Thousands of microbial genomes shed light on interconnected biogeochemical processes in an aquifer system.</title>
        <authorList>
            <person name="Anantharaman K."/>
            <person name="Brown C.T."/>
            <person name="Hug L.A."/>
            <person name="Sharon I."/>
            <person name="Castelle C.J."/>
            <person name="Probst A.J."/>
            <person name="Thomas B.C."/>
            <person name="Singh A."/>
            <person name="Wilkins M.J."/>
            <person name="Karaoz U."/>
            <person name="Brodie E.L."/>
            <person name="Williams K.H."/>
            <person name="Hubbard S.S."/>
            <person name="Banfield J.F."/>
        </authorList>
    </citation>
    <scope>NUCLEOTIDE SEQUENCE [LARGE SCALE GENOMIC DNA]</scope>
</reference>